<reference evidence="1" key="1">
    <citation type="submission" date="2018-11" db="EMBL/GenBank/DDBJ databases">
        <title>Complete mitochondrial genome sequencing and phylogenetic Analysis of Cynodon dactylon Cynodon transvaalensis.</title>
        <authorList>
            <person name="Huang S."/>
            <person name="Shi Y."/>
            <person name="Jiang S."/>
            <person name="Zhou X."/>
            <person name="Liang J."/>
        </authorList>
    </citation>
    <scope>NUCLEOTIDE SEQUENCE</scope>
</reference>
<accession>A0A5J6YDC6</accession>
<protein>
    <submittedName>
        <fullName evidence="1">Uncharacterized protein</fullName>
    </submittedName>
</protein>
<proteinExistence type="predicted"/>
<evidence type="ECO:0000313" key="1">
    <source>
        <dbReference type="EMBL" id="QFO90910.1"/>
    </source>
</evidence>
<name>A0A5J6YDC6_9POAL</name>
<organism evidence="1">
    <name type="scientific">Cynodon dactylon x Cynodon transvaalensis</name>
    <dbReference type="NCBI Taxonomy" id="1920021"/>
    <lineage>
        <taxon>Eukaryota</taxon>
        <taxon>Viridiplantae</taxon>
        <taxon>Streptophyta</taxon>
        <taxon>Embryophyta</taxon>
        <taxon>Tracheophyta</taxon>
        <taxon>Spermatophyta</taxon>
        <taxon>Magnoliopsida</taxon>
        <taxon>Liliopsida</taxon>
        <taxon>Poales</taxon>
        <taxon>Poaceae</taxon>
        <taxon>PACMAD clade</taxon>
        <taxon>Chloridoideae</taxon>
        <taxon>Cynodonteae</taxon>
        <taxon>Eleusininae</taxon>
        <taxon>Cynodon</taxon>
    </lineage>
</organism>
<keyword evidence="1" id="KW-0496">Mitochondrion</keyword>
<gene>
    <name evidence="1" type="primary">ORF137</name>
</gene>
<geneLocation type="mitochondrion" evidence="1"/>
<dbReference type="EMBL" id="MK175054">
    <property type="protein sequence ID" value="QFO90910.1"/>
    <property type="molecule type" value="Genomic_DNA"/>
</dbReference>
<sequence>MLYNYRYQENMIICKLRTWSRSEKIGVKFQARVSKELFGLIEDIEQMELPLQGRKFTWNNAVSAAKLDRFLFYNRLGLNVVYPCCGDSPFLDMVQTMFLCCWSVRLNCSKGFSSLKDHGFNKKTLFRGWSFGGMYSC</sequence>
<dbReference type="AlphaFoldDB" id="A0A5J6YDC6"/>